<dbReference type="EMBL" id="FNNU01000003">
    <property type="protein sequence ID" value="SDX19143.1"/>
    <property type="molecule type" value="Genomic_DNA"/>
</dbReference>
<evidence type="ECO:0000313" key="2">
    <source>
        <dbReference type="Proteomes" id="UP000243778"/>
    </source>
</evidence>
<gene>
    <name evidence="1" type="ORF">SAMN05216287_2391</name>
</gene>
<accession>A0A1H2ZP02</accession>
<sequence>MNLEAIAVVLNRDEVRSRVMKDAAFFDAFIGVAIGMYFSTQERFTEFHELIVERLTLEERIRVLEKLPYKKPYKSISALPVIRQVQQARNLIAHEYHIDHRHKKLLRANWLELFTNYPASYKKPVMLARQRLLRLSGTKEFLELLSK</sequence>
<name>A0A1H2ZP02_9PSED</name>
<reference evidence="2" key="1">
    <citation type="submission" date="2016-10" db="EMBL/GenBank/DDBJ databases">
        <authorList>
            <person name="Varghese N."/>
            <person name="Submissions S."/>
        </authorList>
    </citation>
    <scope>NUCLEOTIDE SEQUENCE [LARGE SCALE GENOMIC DNA]</scope>
    <source>
        <strain evidence="2">NRRL B-59562</strain>
    </source>
</reference>
<dbReference type="AlphaFoldDB" id="A0A1H2ZP02"/>
<evidence type="ECO:0008006" key="3">
    <source>
        <dbReference type="Google" id="ProtNLM"/>
    </source>
</evidence>
<dbReference type="Proteomes" id="UP000243778">
    <property type="component" value="Unassembled WGS sequence"/>
</dbReference>
<evidence type="ECO:0000313" key="1">
    <source>
        <dbReference type="EMBL" id="SDX19143.1"/>
    </source>
</evidence>
<protein>
    <recommendedName>
        <fullName evidence="3">DUF86 domain-containing protein</fullName>
    </recommendedName>
</protein>
<keyword evidence="2" id="KW-1185">Reference proteome</keyword>
<organism evidence="1 2">
    <name type="scientific">Pseudomonas kuykendallii</name>
    <dbReference type="NCBI Taxonomy" id="1007099"/>
    <lineage>
        <taxon>Bacteria</taxon>
        <taxon>Pseudomonadati</taxon>
        <taxon>Pseudomonadota</taxon>
        <taxon>Gammaproteobacteria</taxon>
        <taxon>Pseudomonadales</taxon>
        <taxon>Pseudomonadaceae</taxon>
        <taxon>Pseudomonas</taxon>
    </lineage>
</organism>
<proteinExistence type="predicted"/>
<dbReference type="RefSeq" id="WP_139210711.1">
    <property type="nucleotide sequence ID" value="NZ_CAURGU010000045.1"/>
</dbReference>